<sequence length="272" mass="32506">MFHDTETIQEIFPSDYSLEAYQFQGFGEPEPYKLEGHLYEFSNKTHRRYSLDYAKSYARIGEHLCVLNQRGFWIIDLYHKRKIFYKEDLTDRDVQDIENNIEFPERENMAPLTQREKANIMLRTYNYAQEAKWRGAKIINHEEELTPEERAAYRKFPEVAKELKHIEYYGPYDRILLYLKMRVAHIEEEPEKAALTQIVLYMQEYLHIDLPGAARALNQYDYSSTSIRVPAILQKEPKEKQERSTLAQAFFFVAEPPIFWTICWPTDLLQIL</sequence>
<evidence type="ECO:0000313" key="2">
    <source>
        <dbReference type="Proteomes" id="UP001559623"/>
    </source>
</evidence>
<proteinExistence type="predicted"/>
<reference evidence="1 2" key="1">
    <citation type="submission" date="2023-04" db="EMBL/GenBank/DDBJ databases">
        <title>Genome Sequence of Selenomonas sputigena ATCC 33150.</title>
        <authorList>
            <person name="Miller D.P."/>
            <person name="Anvari S."/>
            <person name="Polson S.W."/>
            <person name="Macdonald M."/>
            <person name="Mcdowell J.V."/>
        </authorList>
    </citation>
    <scope>NUCLEOTIDE SEQUENCE [LARGE SCALE GENOMIC DNA]</scope>
    <source>
        <strain evidence="1 2">ATCC 33150</strain>
    </source>
</reference>
<accession>A0ABV3X695</accession>
<comment type="caution">
    <text evidence="1">The sequence shown here is derived from an EMBL/GenBank/DDBJ whole genome shotgun (WGS) entry which is preliminary data.</text>
</comment>
<gene>
    <name evidence="1" type="ORF">QCO44_08770</name>
</gene>
<keyword evidence="2" id="KW-1185">Reference proteome</keyword>
<name>A0ABV3X695_9FIRM</name>
<organism evidence="1 2">
    <name type="scientific">Selenomonas sputigena</name>
    <dbReference type="NCBI Taxonomy" id="69823"/>
    <lineage>
        <taxon>Bacteria</taxon>
        <taxon>Bacillati</taxon>
        <taxon>Bacillota</taxon>
        <taxon>Negativicutes</taxon>
        <taxon>Selenomonadales</taxon>
        <taxon>Selenomonadaceae</taxon>
        <taxon>Selenomonas</taxon>
    </lineage>
</organism>
<dbReference type="EMBL" id="JARVLH010000005">
    <property type="protein sequence ID" value="MEX5285723.1"/>
    <property type="molecule type" value="Genomic_DNA"/>
</dbReference>
<evidence type="ECO:0000313" key="1">
    <source>
        <dbReference type="EMBL" id="MEX5285723.1"/>
    </source>
</evidence>
<protein>
    <submittedName>
        <fullName evidence="1">Uncharacterized protein</fullName>
    </submittedName>
</protein>
<dbReference type="Proteomes" id="UP001559623">
    <property type="component" value="Unassembled WGS sequence"/>
</dbReference>